<dbReference type="OrthoDB" id="9995764at2759"/>
<dbReference type="Pfam" id="PF10504">
    <property type="entry name" value="DUF2452"/>
    <property type="match status" value="1"/>
</dbReference>
<evidence type="ECO:0000313" key="2">
    <source>
        <dbReference type="EMBL" id="CAD5119302.1"/>
    </source>
</evidence>
<keyword evidence="3" id="KW-1185">Reference proteome</keyword>
<dbReference type="Proteomes" id="UP000549394">
    <property type="component" value="Unassembled WGS sequence"/>
</dbReference>
<accession>A0A7I8VSL7</accession>
<gene>
    <name evidence="2" type="ORF">DGYR_LOCUS7564</name>
</gene>
<dbReference type="InterPro" id="IPR019534">
    <property type="entry name" value="DUF2452"/>
</dbReference>
<sequence>MESDKGCIGNLSESVAEFQLVCREKVRKVYDENDLVNLANQIQQSDSKVKMSVNTKLQVILEQMNNLKEQAFRILEEAKRDTDLNHAECNLIKKPGNIYYVYRRADNKTFLSIVSPTEWGSSNPHKYVGAYRYEYDSSWTPIDKISQADETRDKIDRIINDKLSITAEGFNQ</sequence>
<dbReference type="EMBL" id="CAJFCJ010000009">
    <property type="protein sequence ID" value="CAD5119302.1"/>
    <property type="molecule type" value="Genomic_DNA"/>
</dbReference>
<dbReference type="PANTHER" id="PTHR14553:SF1">
    <property type="entry name" value="SIMILAR TO CHROMOSOME 1 OPEN READING FRAME 50"/>
    <property type="match status" value="1"/>
</dbReference>
<keyword evidence="1" id="KW-0175">Coiled coil</keyword>
<dbReference type="AlphaFoldDB" id="A0A7I8VSL7"/>
<name>A0A7I8VSL7_9ANNE</name>
<evidence type="ECO:0000313" key="3">
    <source>
        <dbReference type="Proteomes" id="UP000549394"/>
    </source>
</evidence>
<reference evidence="2 3" key="1">
    <citation type="submission" date="2020-08" db="EMBL/GenBank/DDBJ databases">
        <authorList>
            <person name="Hejnol A."/>
        </authorList>
    </citation>
    <scope>NUCLEOTIDE SEQUENCE [LARGE SCALE GENOMIC DNA]</scope>
</reference>
<organism evidence="2 3">
    <name type="scientific">Dimorphilus gyrociliatus</name>
    <dbReference type="NCBI Taxonomy" id="2664684"/>
    <lineage>
        <taxon>Eukaryota</taxon>
        <taxon>Metazoa</taxon>
        <taxon>Spiralia</taxon>
        <taxon>Lophotrochozoa</taxon>
        <taxon>Annelida</taxon>
        <taxon>Polychaeta</taxon>
        <taxon>Polychaeta incertae sedis</taxon>
        <taxon>Dinophilidae</taxon>
        <taxon>Dimorphilus</taxon>
    </lineage>
</organism>
<comment type="caution">
    <text evidence="2">The sequence shown here is derived from an EMBL/GenBank/DDBJ whole genome shotgun (WGS) entry which is preliminary data.</text>
</comment>
<dbReference type="PANTHER" id="PTHR14553">
    <property type="entry name" value="UNCHARACTERIZED PROTEIN C1ORF50"/>
    <property type="match status" value="1"/>
</dbReference>
<proteinExistence type="predicted"/>
<protein>
    <submittedName>
        <fullName evidence="2">DgyrCDS7930</fullName>
    </submittedName>
</protein>
<evidence type="ECO:0000256" key="1">
    <source>
        <dbReference type="SAM" id="Coils"/>
    </source>
</evidence>
<feature type="coiled-coil region" evidence="1">
    <location>
        <begin position="50"/>
        <end position="81"/>
    </location>
</feature>